<evidence type="ECO:0008006" key="3">
    <source>
        <dbReference type="Google" id="ProtNLM"/>
    </source>
</evidence>
<protein>
    <recommendedName>
        <fullName evidence="3">ASCH domain-containing protein</fullName>
    </recommendedName>
</protein>
<reference evidence="1 2" key="1">
    <citation type="submission" date="2021-04" db="EMBL/GenBank/DDBJ databases">
        <title>Genome analysis of Polyangium sp.</title>
        <authorList>
            <person name="Li Y."/>
            <person name="Wang J."/>
        </authorList>
    </citation>
    <scope>NUCLEOTIDE SEQUENCE [LARGE SCALE GENOMIC DNA]</scope>
    <source>
        <strain evidence="1 2">SDU14</strain>
    </source>
</reference>
<dbReference type="SUPFAM" id="SSF88697">
    <property type="entry name" value="PUA domain-like"/>
    <property type="match status" value="1"/>
</dbReference>
<name>A0A9X3XAY1_9BACT</name>
<evidence type="ECO:0000313" key="1">
    <source>
        <dbReference type="EMBL" id="MDC3985965.1"/>
    </source>
</evidence>
<keyword evidence="2" id="KW-1185">Reference proteome</keyword>
<gene>
    <name evidence="1" type="ORF">KEG57_36130</name>
</gene>
<accession>A0A9X3XAY1</accession>
<evidence type="ECO:0000313" key="2">
    <source>
        <dbReference type="Proteomes" id="UP001151081"/>
    </source>
</evidence>
<comment type="caution">
    <text evidence="1">The sequence shown here is derived from an EMBL/GenBank/DDBJ whole genome shotgun (WGS) entry which is preliminary data.</text>
</comment>
<dbReference type="AlphaFoldDB" id="A0A9X3XAY1"/>
<dbReference type="Proteomes" id="UP001151081">
    <property type="component" value="Unassembled WGS sequence"/>
</dbReference>
<dbReference type="InterPro" id="IPR015947">
    <property type="entry name" value="PUA-like_sf"/>
</dbReference>
<dbReference type="EMBL" id="JAGTJJ010000033">
    <property type="protein sequence ID" value="MDC3985965.1"/>
    <property type="molecule type" value="Genomic_DNA"/>
</dbReference>
<sequence>MDLGTWYSATADKIASQLRRVPVLSDALAPGRGHAVHLAVVLEPFLGFILDGSKRIESRFSMVKVPPFRAVHEGDLLLLKEVSGPIVAATLATEVWCYGALTPSTRAELRDRFGRDLRDDVPGFWESRESARYATLIRLGPVATLPTPLDCPKTDRRGWVVLRARSHQLNLFG</sequence>
<organism evidence="1 2">
    <name type="scientific">Polyangium jinanense</name>
    <dbReference type="NCBI Taxonomy" id="2829994"/>
    <lineage>
        <taxon>Bacteria</taxon>
        <taxon>Pseudomonadati</taxon>
        <taxon>Myxococcota</taxon>
        <taxon>Polyangia</taxon>
        <taxon>Polyangiales</taxon>
        <taxon>Polyangiaceae</taxon>
        <taxon>Polyangium</taxon>
    </lineage>
</organism>
<proteinExistence type="predicted"/>